<dbReference type="SUPFAM" id="SSF109604">
    <property type="entry name" value="HD-domain/PDEase-like"/>
    <property type="match status" value="1"/>
</dbReference>
<feature type="domain" description="PDEase" evidence="5">
    <location>
        <begin position="262"/>
        <end position="615"/>
    </location>
</feature>
<feature type="region of interest" description="Disordered" evidence="4">
    <location>
        <begin position="679"/>
        <end position="827"/>
    </location>
</feature>
<dbReference type="Gene3D" id="1.10.1300.10">
    <property type="entry name" value="3'5'-cyclic nucleotide phosphodiesterase, catalytic domain"/>
    <property type="match status" value="1"/>
</dbReference>
<organism evidence="6 7">
    <name type="scientific">Parathielavia hyrcaniae</name>
    <dbReference type="NCBI Taxonomy" id="113614"/>
    <lineage>
        <taxon>Eukaryota</taxon>
        <taxon>Fungi</taxon>
        <taxon>Dikarya</taxon>
        <taxon>Ascomycota</taxon>
        <taxon>Pezizomycotina</taxon>
        <taxon>Sordariomycetes</taxon>
        <taxon>Sordariomycetidae</taxon>
        <taxon>Sordariales</taxon>
        <taxon>Chaetomiaceae</taxon>
        <taxon>Parathielavia</taxon>
    </lineage>
</organism>
<keyword evidence="2 3" id="KW-0378">Hydrolase</keyword>
<keyword evidence="7" id="KW-1185">Reference proteome</keyword>
<reference evidence="6" key="1">
    <citation type="journal article" date="2023" name="Mol. Phylogenet. Evol.">
        <title>Genome-scale phylogeny and comparative genomics of the fungal order Sordariales.</title>
        <authorList>
            <person name="Hensen N."/>
            <person name="Bonometti L."/>
            <person name="Westerberg I."/>
            <person name="Brannstrom I.O."/>
            <person name="Guillou S."/>
            <person name="Cros-Aarteil S."/>
            <person name="Calhoun S."/>
            <person name="Haridas S."/>
            <person name="Kuo A."/>
            <person name="Mondo S."/>
            <person name="Pangilinan J."/>
            <person name="Riley R."/>
            <person name="LaButti K."/>
            <person name="Andreopoulos B."/>
            <person name="Lipzen A."/>
            <person name="Chen C."/>
            <person name="Yan M."/>
            <person name="Daum C."/>
            <person name="Ng V."/>
            <person name="Clum A."/>
            <person name="Steindorff A."/>
            <person name="Ohm R.A."/>
            <person name="Martin F."/>
            <person name="Silar P."/>
            <person name="Natvig D.O."/>
            <person name="Lalanne C."/>
            <person name="Gautier V."/>
            <person name="Ament-Velasquez S.L."/>
            <person name="Kruys A."/>
            <person name="Hutchinson M.I."/>
            <person name="Powell A.J."/>
            <person name="Barry K."/>
            <person name="Miller A.N."/>
            <person name="Grigoriev I.V."/>
            <person name="Debuchy R."/>
            <person name="Gladieux P."/>
            <person name="Hiltunen Thoren M."/>
            <person name="Johannesson H."/>
        </authorList>
    </citation>
    <scope>NUCLEOTIDE SEQUENCE</scope>
    <source>
        <strain evidence="6">CBS 757.83</strain>
    </source>
</reference>
<dbReference type="InterPro" id="IPR002073">
    <property type="entry name" value="PDEase_catalytic_dom"/>
</dbReference>
<dbReference type="GO" id="GO:0007165">
    <property type="term" value="P:signal transduction"/>
    <property type="evidence" value="ECO:0007669"/>
    <property type="project" value="InterPro"/>
</dbReference>
<evidence type="ECO:0000256" key="3">
    <source>
        <dbReference type="RuleBase" id="RU363067"/>
    </source>
</evidence>
<evidence type="ECO:0000313" key="7">
    <source>
        <dbReference type="Proteomes" id="UP001305647"/>
    </source>
</evidence>
<feature type="compositionally biased region" description="Polar residues" evidence="4">
    <location>
        <begin position="744"/>
        <end position="767"/>
    </location>
</feature>
<dbReference type="Proteomes" id="UP001305647">
    <property type="component" value="Unassembled WGS sequence"/>
</dbReference>
<feature type="compositionally biased region" description="Low complexity" evidence="4">
    <location>
        <begin position="778"/>
        <end position="816"/>
    </location>
</feature>
<dbReference type="EMBL" id="MU863624">
    <property type="protein sequence ID" value="KAK4106214.1"/>
    <property type="molecule type" value="Genomic_DNA"/>
</dbReference>
<dbReference type="InterPro" id="IPR023174">
    <property type="entry name" value="PDEase_CS"/>
</dbReference>
<evidence type="ECO:0000259" key="5">
    <source>
        <dbReference type="PROSITE" id="PS51845"/>
    </source>
</evidence>
<evidence type="ECO:0000256" key="1">
    <source>
        <dbReference type="ARBA" id="ARBA00022723"/>
    </source>
</evidence>
<dbReference type="Pfam" id="PF00233">
    <property type="entry name" value="PDEase_I"/>
    <property type="match status" value="1"/>
</dbReference>
<protein>
    <recommendedName>
        <fullName evidence="3">Phosphodiesterase</fullName>
        <ecNumber evidence="3">3.1.4.-</ecNumber>
    </recommendedName>
</protein>
<dbReference type="GO" id="GO:0004114">
    <property type="term" value="F:3',5'-cyclic-nucleotide phosphodiesterase activity"/>
    <property type="evidence" value="ECO:0007669"/>
    <property type="project" value="InterPro"/>
</dbReference>
<dbReference type="InterPro" id="IPR036971">
    <property type="entry name" value="PDEase_catalytic_dom_sf"/>
</dbReference>
<dbReference type="AlphaFoldDB" id="A0AAN6T6U1"/>
<keyword evidence="1 3" id="KW-0479">Metal-binding</keyword>
<evidence type="ECO:0000256" key="4">
    <source>
        <dbReference type="SAM" id="MobiDB-lite"/>
    </source>
</evidence>
<dbReference type="SMART" id="SM00471">
    <property type="entry name" value="HDc"/>
    <property type="match status" value="1"/>
</dbReference>
<gene>
    <name evidence="6" type="ORF">N658DRAFT_415731</name>
</gene>
<comment type="similarity">
    <text evidence="3">Belongs to the cyclic nucleotide phosphodiesterase family.</text>
</comment>
<feature type="region of interest" description="Disordered" evidence="4">
    <location>
        <begin position="885"/>
        <end position="904"/>
    </location>
</feature>
<comment type="caution">
    <text evidence="6">The sequence shown here is derived from an EMBL/GenBank/DDBJ whole genome shotgun (WGS) entry which is preliminary data.</text>
</comment>
<comment type="cofactor">
    <cofactor evidence="3">
        <name>a divalent metal cation</name>
        <dbReference type="ChEBI" id="CHEBI:60240"/>
    </cofactor>
    <text evidence="3">Binds 2 divalent metal cations per subunit. Site 1 may preferentially bind zinc ions, while site 2 has a preference for magnesium and/or manganese ions.</text>
</comment>
<proteinExistence type="inferred from homology"/>
<dbReference type="PANTHER" id="PTHR11347">
    <property type="entry name" value="CYCLIC NUCLEOTIDE PHOSPHODIESTERASE"/>
    <property type="match status" value="1"/>
</dbReference>
<feature type="compositionally biased region" description="Low complexity" evidence="4">
    <location>
        <begin position="728"/>
        <end position="739"/>
    </location>
</feature>
<accession>A0AAN6T6U1</accession>
<dbReference type="PROSITE" id="PS00126">
    <property type="entry name" value="PDEASE_I_1"/>
    <property type="match status" value="1"/>
</dbReference>
<dbReference type="GO" id="GO:0046872">
    <property type="term" value="F:metal ion binding"/>
    <property type="evidence" value="ECO:0007669"/>
    <property type="project" value="UniProtKB-KW"/>
</dbReference>
<reference evidence="6" key="2">
    <citation type="submission" date="2023-05" db="EMBL/GenBank/DDBJ databases">
        <authorList>
            <consortium name="Lawrence Berkeley National Laboratory"/>
            <person name="Steindorff A."/>
            <person name="Hensen N."/>
            <person name="Bonometti L."/>
            <person name="Westerberg I."/>
            <person name="Brannstrom I.O."/>
            <person name="Guillou S."/>
            <person name="Cros-Aarteil S."/>
            <person name="Calhoun S."/>
            <person name="Haridas S."/>
            <person name="Kuo A."/>
            <person name="Mondo S."/>
            <person name="Pangilinan J."/>
            <person name="Riley R."/>
            <person name="Labutti K."/>
            <person name="Andreopoulos B."/>
            <person name="Lipzen A."/>
            <person name="Chen C."/>
            <person name="Yanf M."/>
            <person name="Daum C."/>
            <person name="Ng V."/>
            <person name="Clum A."/>
            <person name="Ohm R."/>
            <person name="Martin F."/>
            <person name="Silar P."/>
            <person name="Natvig D."/>
            <person name="Lalanne C."/>
            <person name="Gautier V."/>
            <person name="Ament-Velasquez S.L."/>
            <person name="Kruys A."/>
            <person name="Hutchinson M.I."/>
            <person name="Powell A.J."/>
            <person name="Barry K."/>
            <person name="Miller A.N."/>
            <person name="Grigoriev I.V."/>
            <person name="Debuchy R."/>
            <person name="Gladieux P."/>
            <person name="Thoren M.H."/>
            <person name="Johannesson H."/>
        </authorList>
    </citation>
    <scope>NUCLEOTIDE SEQUENCE</scope>
    <source>
        <strain evidence="6">CBS 757.83</strain>
    </source>
</reference>
<evidence type="ECO:0000256" key="2">
    <source>
        <dbReference type="ARBA" id="ARBA00022801"/>
    </source>
</evidence>
<evidence type="ECO:0000313" key="6">
    <source>
        <dbReference type="EMBL" id="KAK4106214.1"/>
    </source>
</evidence>
<dbReference type="CDD" id="cd00077">
    <property type="entry name" value="HDc"/>
    <property type="match status" value="1"/>
</dbReference>
<sequence>MENVACNVIYVDRSVSQDRDVRAGQQNSDREGVPWESSRIAENVGQLLDVFDSVHLCSTGGACLAQWLNLHESSAMDLKPTVFILDTPYQDLDTEPLRLRAPSPLPLVDDEGDHREDELYGLALLRRIISESYVRNASKLVVTIPIIAYPSPGQLGENSASEGRASSAEDRRAANKRMLRKCLDLGATDVMANPINAKCVTNLEVHAYRAHLDAARDQKALIELRRGRKRSWVGISEEKPFAYLREAMVSKLMGWICRIGSETEDVLGSVKLSISVEKQAEVTSAVGQWHFCAHSFTDDELVVAALAMFNHALSIPELEPWRIPTDQLHRFLLACRAAYNTFVPYHNFRHVVDVLQATFHFLVRIGSLPPYRSANGVLSGDPKSPMAKLLLPFEALTLLITAIGHDVGHPGVNNGFLVTLNAPLAQLYNDRSVLESFHCAAYSQILRRYWPSVFCDSKMRSLMISSILATDMGLHFDYMRKMGQLQDRLRADGRTEDWEECAKNEQKALTCALLIKCADISNVTRRHDTARQWMRILADEFSRQATMENELAIKTSLMSEPKKDVISLSTAQLKFMTLFALPLFQGVADILPAMQYCVDELLLNKDQFEKWLREEQERQPIAEPVSGLDDIAVLPNTIASTTSPDPPTETHPARGCVPKVVEPQILDAATVEENDLFQMPHPSLKRPTDGGMVNGIVTSFPSEPEFSRGEQFSSERSHHHGHSRQKYSETTESSSAPASGDWGSHSTSATTGRMPLSPSTQGTSIVSRDSFDRPHSYSTSVPVPSVVSPDESTTTVPDYTTTATTTTTTTTPTATTKSRPETRVDSYPSPLALDDEQHDTARNGHHQCASCAAAKKNGATLEPVDPAGRQLKKKPSRFRINGLQSLFRKHKSSSPPMQAADTAG</sequence>
<dbReference type="PROSITE" id="PS51845">
    <property type="entry name" value="PDEASE_I_2"/>
    <property type="match status" value="1"/>
</dbReference>
<feature type="compositionally biased region" description="Basic and acidic residues" evidence="4">
    <location>
        <begin position="705"/>
        <end position="716"/>
    </location>
</feature>
<name>A0AAN6T6U1_9PEZI</name>
<dbReference type="InterPro" id="IPR003607">
    <property type="entry name" value="HD/PDEase_dom"/>
</dbReference>
<dbReference type="EC" id="3.1.4.-" evidence="3"/>